<sequence length="105" mass="11968">MSMAWEVHGYSTIRPQLFVICATRFVSVAPAPTTRRRSSPSGVSRPPAQTWRILRQTDWSVRVPRRRAAERDEDAVPRGSKRRAGGGTRPCRSRTLRRRPPARCN</sequence>
<proteinExistence type="predicted"/>
<dbReference type="EMBL" id="VJZD01000377">
    <property type="protein sequence ID" value="MPY37861.1"/>
    <property type="molecule type" value="Genomic_DNA"/>
</dbReference>
<feature type="compositionally biased region" description="Basic and acidic residues" evidence="1">
    <location>
        <begin position="67"/>
        <end position="76"/>
    </location>
</feature>
<comment type="caution">
    <text evidence="3">The sequence shown here is derived from an EMBL/GenBank/DDBJ whole genome shotgun (WGS) entry which is preliminary data.</text>
</comment>
<evidence type="ECO:0000313" key="3">
    <source>
        <dbReference type="EMBL" id="MPY37861.1"/>
    </source>
</evidence>
<protein>
    <submittedName>
        <fullName evidence="3">Winged helix-turn-helix domain-containing protein</fullName>
    </submittedName>
</protein>
<evidence type="ECO:0000259" key="2">
    <source>
        <dbReference type="Pfam" id="PF13592"/>
    </source>
</evidence>
<dbReference type="AlphaFoldDB" id="A0A5N8VRD9"/>
<keyword evidence="4" id="KW-1185">Reference proteome</keyword>
<feature type="region of interest" description="Disordered" evidence="1">
    <location>
        <begin position="30"/>
        <end position="51"/>
    </location>
</feature>
<evidence type="ECO:0000256" key="1">
    <source>
        <dbReference type="SAM" id="MobiDB-lite"/>
    </source>
</evidence>
<dbReference type="InterPro" id="IPR025959">
    <property type="entry name" value="Winged_HTH_dom"/>
</dbReference>
<evidence type="ECO:0000313" key="4">
    <source>
        <dbReference type="Proteomes" id="UP000325849"/>
    </source>
</evidence>
<dbReference type="Proteomes" id="UP000325849">
    <property type="component" value="Unassembled WGS sequence"/>
</dbReference>
<gene>
    <name evidence="3" type="ORF">FNH09_43640</name>
</gene>
<feature type="region of interest" description="Disordered" evidence="1">
    <location>
        <begin position="63"/>
        <end position="105"/>
    </location>
</feature>
<reference evidence="3 4" key="1">
    <citation type="submission" date="2019-07" db="EMBL/GenBank/DDBJ databases">
        <title>New species of Amycolatopsis and Streptomyces.</title>
        <authorList>
            <person name="Duangmal K."/>
            <person name="Teo W.F.A."/>
            <person name="Lipun K."/>
        </authorList>
    </citation>
    <scope>NUCLEOTIDE SEQUENCE [LARGE SCALE GENOMIC DNA]</scope>
    <source>
        <strain evidence="3 4">NBRC 109810</strain>
    </source>
</reference>
<feature type="domain" description="Winged helix-turn helix" evidence="2">
    <location>
        <begin position="42"/>
        <end position="76"/>
    </location>
</feature>
<accession>A0A5N8VRD9</accession>
<organism evidence="3 4">
    <name type="scientific">Streptomyces adustus</name>
    <dbReference type="NCBI Taxonomy" id="1609272"/>
    <lineage>
        <taxon>Bacteria</taxon>
        <taxon>Bacillati</taxon>
        <taxon>Actinomycetota</taxon>
        <taxon>Actinomycetes</taxon>
        <taxon>Kitasatosporales</taxon>
        <taxon>Streptomycetaceae</taxon>
        <taxon>Streptomyces</taxon>
    </lineage>
</organism>
<name>A0A5N8VRD9_9ACTN</name>
<feature type="compositionally biased region" description="Basic residues" evidence="1">
    <location>
        <begin position="91"/>
        <end position="105"/>
    </location>
</feature>
<dbReference type="Pfam" id="PF13592">
    <property type="entry name" value="HTH_33"/>
    <property type="match status" value="1"/>
</dbReference>